<gene>
    <name evidence="1" type="ORF">GCM10011328_34290</name>
</gene>
<evidence type="ECO:0000313" key="2">
    <source>
        <dbReference type="Proteomes" id="UP000627464"/>
    </source>
</evidence>
<sequence>MTTDNPDAHFRQRLATLILTLNIPPQVADNQVLDRVALSFRKLLNFLAQEDESGQPAFDAQAKSMLLSAISDNFAVCQESGLFRKDISSQWLARCFVGMLDQMREEPTDAALRHQHSIACAKILCEGIWPAAADSQVYNT</sequence>
<accession>A0ABQ1H2G4</accession>
<organism evidence="1 2">
    <name type="scientific">Hafnia psychrotolerans</name>
    <dbReference type="NCBI Taxonomy" id="1477018"/>
    <lineage>
        <taxon>Bacteria</taxon>
        <taxon>Pseudomonadati</taxon>
        <taxon>Pseudomonadota</taxon>
        <taxon>Gammaproteobacteria</taxon>
        <taxon>Enterobacterales</taxon>
        <taxon>Hafniaceae</taxon>
        <taxon>Hafnia</taxon>
    </lineage>
</organism>
<name>A0ABQ1H2G4_9GAMM</name>
<dbReference type="RefSeq" id="WP_188474755.1">
    <property type="nucleotide sequence ID" value="NZ_BMFZ01000010.1"/>
</dbReference>
<protein>
    <submittedName>
        <fullName evidence="1">Uncharacterized protein</fullName>
    </submittedName>
</protein>
<dbReference type="Proteomes" id="UP000627464">
    <property type="component" value="Unassembled WGS sequence"/>
</dbReference>
<evidence type="ECO:0000313" key="1">
    <source>
        <dbReference type="EMBL" id="GGA55999.1"/>
    </source>
</evidence>
<reference evidence="2" key="1">
    <citation type="journal article" date="2019" name="Int. J. Syst. Evol. Microbiol.">
        <title>The Global Catalogue of Microorganisms (GCM) 10K type strain sequencing project: providing services to taxonomists for standard genome sequencing and annotation.</title>
        <authorList>
            <consortium name="The Broad Institute Genomics Platform"/>
            <consortium name="The Broad Institute Genome Sequencing Center for Infectious Disease"/>
            <person name="Wu L."/>
            <person name="Ma J."/>
        </authorList>
    </citation>
    <scope>NUCLEOTIDE SEQUENCE [LARGE SCALE GENOMIC DNA]</scope>
    <source>
        <strain evidence="2">CGMCC 1.12806</strain>
    </source>
</reference>
<proteinExistence type="predicted"/>
<keyword evidence="2" id="KW-1185">Reference proteome</keyword>
<comment type="caution">
    <text evidence="1">The sequence shown here is derived from an EMBL/GenBank/DDBJ whole genome shotgun (WGS) entry which is preliminary data.</text>
</comment>
<dbReference type="EMBL" id="BMFZ01000010">
    <property type="protein sequence ID" value="GGA55999.1"/>
    <property type="molecule type" value="Genomic_DNA"/>
</dbReference>